<gene>
    <name evidence="2" type="ORF">M404DRAFT_610981</name>
</gene>
<feature type="transmembrane region" description="Helical" evidence="1">
    <location>
        <begin position="42"/>
        <end position="61"/>
    </location>
</feature>
<sequence>MSPLLGVPTRPRSSRSMSRISLPFGAGKRFALPPISLPLSYALSYITCIVFYIHLTSMPLLSPFQFRALSDVQKVGIDARNDRVGAFMT</sequence>
<dbReference type="EMBL" id="KN831975">
    <property type="protein sequence ID" value="KIO03603.1"/>
    <property type="molecule type" value="Genomic_DNA"/>
</dbReference>
<evidence type="ECO:0000313" key="2">
    <source>
        <dbReference type="EMBL" id="KIO03603.1"/>
    </source>
</evidence>
<organism evidence="2 3">
    <name type="scientific">Pisolithus tinctorius Marx 270</name>
    <dbReference type="NCBI Taxonomy" id="870435"/>
    <lineage>
        <taxon>Eukaryota</taxon>
        <taxon>Fungi</taxon>
        <taxon>Dikarya</taxon>
        <taxon>Basidiomycota</taxon>
        <taxon>Agaricomycotina</taxon>
        <taxon>Agaricomycetes</taxon>
        <taxon>Agaricomycetidae</taxon>
        <taxon>Boletales</taxon>
        <taxon>Sclerodermatineae</taxon>
        <taxon>Pisolithaceae</taxon>
        <taxon>Pisolithus</taxon>
    </lineage>
</organism>
<name>A0A0C3J3E9_PISTI</name>
<reference evidence="2 3" key="1">
    <citation type="submission" date="2014-04" db="EMBL/GenBank/DDBJ databases">
        <authorList>
            <consortium name="DOE Joint Genome Institute"/>
            <person name="Kuo A."/>
            <person name="Kohler A."/>
            <person name="Costa M.D."/>
            <person name="Nagy L.G."/>
            <person name="Floudas D."/>
            <person name="Copeland A."/>
            <person name="Barry K.W."/>
            <person name="Cichocki N."/>
            <person name="Veneault-Fourrey C."/>
            <person name="LaButti K."/>
            <person name="Lindquist E.A."/>
            <person name="Lipzen A."/>
            <person name="Lundell T."/>
            <person name="Morin E."/>
            <person name="Murat C."/>
            <person name="Sun H."/>
            <person name="Tunlid A."/>
            <person name="Henrissat B."/>
            <person name="Grigoriev I.V."/>
            <person name="Hibbett D.S."/>
            <person name="Martin F."/>
            <person name="Nordberg H.P."/>
            <person name="Cantor M.N."/>
            <person name="Hua S.X."/>
        </authorList>
    </citation>
    <scope>NUCLEOTIDE SEQUENCE [LARGE SCALE GENOMIC DNA]</scope>
    <source>
        <strain evidence="2 3">Marx 270</strain>
    </source>
</reference>
<accession>A0A0C3J3E9</accession>
<evidence type="ECO:0000256" key="1">
    <source>
        <dbReference type="SAM" id="Phobius"/>
    </source>
</evidence>
<dbReference type="HOGENOM" id="CLU_2455629_0_0_1"/>
<reference evidence="3" key="2">
    <citation type="submission" date="2015-01" db="EMBL/GenBank/DDBJ databases">
        <title>Evolutionary Origins and Diversification of the Mycorrhizal Mutualists.</title>
        <authorList>
            <consortium name="DOE Joint Genome Institute"/>
            <consortium name="Mycorrhizal Genomics Consortium"/>
            <person name="Kohler A."/>
            <person name="Kuo A."/>
            <person name="Nagy L.G."/>
            <person name="Floudas D."/>
            <person name="Copeland A."/>
            <person name="Barry K.W."/>
            <person name="Cichocki N."/>
            <person name="Veneault-Fourrey C."/>
            <person name="LaButti K."/>
            <person name="Lindquist E.A."/>
            <person name="Lipzen A."/>
            <person name="Lundell T."/>
            <person name="Morin E."/>
            <person name="Murat C."/>
            <person name="Riley R."/>
            <person name="Ohm R."/>
            <person name="Sun H."/>
            <person name="Tunlid A."/>
            <person name="Henrissat B."/>
            <person name="Grigoriev I.V."/>
            <person name="Hibbett D.S."/>
            <person name="Martin F."/>
        </authorList>
    </citation>
    <scope>NUCLEOTIDE SEQUENCE [LARGE SCALE GENOMIC DNA]</scope>
    <source>
        <strain evidence="3">Marx 270</strain>
    </source>
</reference>
<dbReference type="Proteomes" id="UP000054217">
    <property type="component" value="Unassembled WGS sequence"/>
</dbReference>
<keyword evidence="3" id="KW-1185">Reference proteome</keyword>
<keyword evidence="1" id="KW-0472">Membrane</keyword>
<keyword evidence="1" id="KW-0812">Transmembrane</keyword>
<protein>
    <submittedName>
        <fullName evidence="2">Uncharacterized protein</fullName>
    </submittedName>
</protein>
<dbReference type="AlphaFoldDB" id="A0A0C3J3E9"/>
<proteinExistence type="predicted"/>
<evidence type="ECO:0000313" key="3">
    <source>
        <dbReference type="Proteomes" id="UP000054217"/>
    </source>
</evidence>
<keyword evidence="1" id="KW-1133">Transmembrane helix</keyword>
<dbReference type="InParanoid" id="A0A0C3J3E9"/>